<organism evidence="1 2">
    <name type="scientific">Choiromyces venosus 120613-1</name>
    <dbReference type="NCBI Taxonomy" id="1336337"/>
    <lineage>
        <taxon>Eukaryota</taxon>
        <taxon>Fungi</taxon>
        <taxon>Dikarya</taxon>
        <taxon>Ascomycota</taxon>
        <taxon>Pezizomycotina</taxon>
        <taxon>Pezizomycetes</taxon>
        <taxon>Pezizales</taxon>
        <taxon>Tuberaceae</taxon>
        <taxon>Choiromyces</taxon>
    </lineage>
</organism>
<sequence length="105" mass="12304">MKPGIQVLAWVDAMSSHENRIKDVERCKEEGKVKACQAFIWETLGWQLEEDGKKIWIDDAELYTSRVKYTTARIYTCTLSVFWVKKSIWCAATHLEKPRHERSSL</sequence>
<evidence type="ECO:0000313" key="1">
    <source>
        <dbReference type="EMBL" id="RPA98295.1"/>
    </source>
</evidence>
<dbReference type="EMBL" id="ML120397">
    <property type="protein sequence ID" value="RPA98295.1"/>
    <property type="molecule type" value="Genomic_DNA"/>
</dbReference>
<keyword evidence="2" id="KW-1185">Reference proteome</keyword>
<protein>
    <submittedName>
        <fullName evidence="1">Uncharacterized protein</fullName>
    </submittedName>
</protein>
<name>A0A3N4JJ64_9PEZI</name>
<dbReference type="Proteomes" id="UP000276215">
    <property type="component" value="Unassembled WGS sequence"/>
</dbReference>
<gene>
    <name evidence="1" type="ORF">L873DRAFT_1790427</name>
</gene>
<proteinExistence type="predicted"/>
<dbReference type="AlphaFoldDB" id="A0A3N4JJ64"/>
<accession>A0A3N4JJ64</accession>
<reference evidence="1 2" key="1">
    <citation type="journal article" date="2018" name="Nat. Ecol. Evol.">
        <title>Pezizomycetes genomes reveal the molecular basis of ectomycorrhizal truffle lifestyle.</title>
        <authorList>
            <person name="Murat C."/>
            <person name="Payen T."/>
            <person name="Noel B."/>
            <person name="Kuo A."/>
            <person name="Morin E."/>
            <person name="Chen J."/>
            <person name="Kohler A."/>
            <person name="Krizsan K."/>
            <person name="Balestrini R."/>
            <person name="Da Silva C."/>
            <person name="Montanini B."/>
            <person name="Hainaut M."/>
            <person name="Levati E."/>
            <person name="Barry K.W."/>
            <person name="Belfiori B."/>
            <person name="Cichocki N."/>
            <person name="Clum A."/>
            <person name="Dockter R.B."/>
            <person name="Fauchery L."/>
            <person name="Guy J."/>
            <person name="Iotti M."/>
            <person name="Le Tacon F."/>
            <person name="Lindquist E.A."/>
            <person name="Lipzen A."/>
            <person name="Malagnac F."/>
            <person name="Mello A."/>
            <person name="Molinier V."/>
            <person name="Miyauchi S."/>
            <person name="Poulain J."/>
            <person name="Riccioni C."/>
            <person name="Rubini A."/>
            <person name="Sitrit Y."/>
            <person name="Splivallo R."/>
            <person name="Traeger S."/>
            <person name="Wang M."/>
            <person name="Zifcakova L."/>
            <person name="Wipf D."/>
            <person name="Zambonelli A."/>
            <person name="Paolocci F."/>
            <person name="Nowrousian M."/>
            <person name="Ottonello S."/>
            <person name="Baldrian P."/>
            <person name="Spatafora J.W."/>
            <person name="Henrissat B."/>
            <person name="Nagy L.G."/>
            <person name="Aury J.M."/>
            <person name="Wincker P."/>
            <person name="Grigoriev I.V."/>
            <person name="Bonfante P."/>
            <person name="Martin F.M."/>
        </authorList>
    </citation>
    <scope>NUCLEOTIDE SEQUENCE [LARGE SCALE GENOMIC DNA]</scope>
    <source>
        <strain evidence="1 2">120613-1</strain>
    </source>
</reference>
<dbReference type="STRING" id="1336337.A0A3N4JJ64"/>
<evidence type="ECO:0000313" key="2">
    <source>
        <dbReference type="Proteomes" id="UP000276215"/>
    </source>
</evidence>